<feature type="chain" id="PRO_5007849750" evidence="1">
    <location>
        <begin position="23"/>
        <end position="71"/>
    </location>
</feature>
<dbReference type="Proteomes" id="UP000076858">
    <property type="component" value="Unassembled WGS sequence"/>
</dbReference>
<evidence type="ECO:0000256" key="1">
    <source>
        <dbReference type="SAM" id="SignalP"/>
    </source>
</evidence>
<comment type="caution">
    <text evidence="2">The sequence shown here is derived from an EMBL/GenBank/DDBJ whole genome shotgun (WGS) entry which is preliminary data.</text>
</comment>
<dbReference type="EMBL" id="LRGB01024123">
    <property type="protein sequence ID" value="KZR96661.1"/>
    <property type="molecule type" value="Genomic_DNA"/>
</dbReference>
<sequence length="71" mass="8145">CRTNESPIVVLLFLELFDGSLYLSLKLTQNETHERLKLISEFCTLPTKTETIEKKFLVKTWLAATRMGNGI</sequence>
<gene>
    <name evidence="2" type="ORF">APZ42_008876</name>
</gene>
<name>A0A164ECV8_9CRUS</name>
<keyword evidence="1" id="KW-0732">Signal</keyword>
<organism evidence="2 3">
    <name type="scientific">Daphnia magna</name>
    <dbReference type="NCBI Taxonomy" id="35525"/>
    <lineage>
        <taxon>Eukaryota</taxon>
        <taxon>Metazoa</taxon>
        <taxon>Ecdysozoa</taxon>
        <taxon>Arthropoda</taxon>
        <taxon>Crustacea</taxon>
        <taxon>Branchiopoda</taxon>
        <taxon>Diplostraca</taxon>
        <taxon>Cladocera</taxon>
        <taxon>Anomopoda</taxon>
        <taxon>Daphniidae</taxon>
        <taxon>Daphnia</taxon>
    </lineage>
</organism>
<dbReference type="AlphaFoldDB" id="A0A164ECV8"/>
<evidence type="ECO:0000313" key="3">
    <source>
        <dbReference type="Proteomes" id="UP000076858"/>
    </source>
</evidence>
<feature type="signal peptide" evidence="1">
    <location>
        <begin position="1"/>
        <end position="22"/>
    </location>
</feature>
<accession>A0A164ECV8</accession>
<evidence type="ECO:0000313" key="2">
    <source>
        <dbReference type="EMBL" id="KZR96661.1"/>
    </source>
</evidence>
<protein>
    <submittedName>
        <fullName evidence="2">Uncharacterized protein</fullName>
    </submittedName>
</protein>
<feature type="non-terminal residue" evidence="2">
    <location>
        <position position="1"/>
    </location>
</feature>
<proteinExistence type="predicted"/>
<keyword evidence="3" id="KW-1185">Reference proteome</keyword>
<reference evidence="2 3" key="1">
    <citation type="submission" date="2016-03" db="EMBL/GenBank/DDBJ databases">
        <title>EvidentialGene: Evidence-directed Construction of Genes on Genomes.</title>
        <authorList>
            <person name="Gilbert D.G."/>
            <person name="Choi J.-H."/>
            <person name="Mockaitis K."/>
            <person name="Colbourne J."/>
            <person name="Pfrender M."/>
        </authorList>
    </citation>
    <scope>NUCLEOTIDE SEQUENCE [LARGE SCALE GENOMIC DNA]</scope>
    <source>
        <strain evidence="2 3">Xinb3</strain>
        <tissue evidence="2">Complete organism</tissue>
    </source>
</reference>